<dbReference type="InterPro" id="IPR054765">
    <property type="entry name" value="SLBB_dom"/>
</dbReference>
<evidence type="ECO:0000256" key="3">
    <source>
        <dbReference type="ARBA" id="ARBA00022448"/>
    </source>
</evidence>
<sequence>MKPQKIIFLFSFLMFSIILCNAQESEEHYREAVKFYLWGDFKQSLSELNKVLEIVPGFGKAYRLKEVILMDGQGSLTVIDTGELSVEVGEVTIPIESLARGLLALESSAEYTLGADDVLEISVWGCEELTKEVIVRPDGRISFLLVGDVPARGLTPTLLAEVIAEKLTPYVKKPKVTVIVKKVGTARKEVFVLGEVKSQGGQEITEGMGVLEILSRVGGFTENAVSSSVKILRGGANPLAGEISIRSGQVISVNLDDVIIKGDLSQNVMLQPRDIVYVPKATRPKGVFILGEISKPGMYKLEEAPNLLELVTIAGGFTKEATLSSTKVIRGEPGKPIVLSSNLNKVISRADMSENLVLQSGDIVYVPRFFLANLNYFISQILPSIQFVYYTYYLTKGIMGIP</sequence>
<dbReference type="GO" id="GO:0006811">
    <property type="term" value="P:monoatomic ion transport"/>
    <property type="evidence" value="ECO:0007669"/>
    <property type="project" value="UniProtKB-KW"/>
</dbReference>
<feature type="domain" description="SLBB" evidence="17">
    <location>
        <begin position="286"/>
        <end position="366"/>
    </location>
</feature>
<feature type="domain" description="Polysaccharide export protein N-terminal" evidence="16">
    <location>
        <begin position="107"/>
        <end position="181"/>
    </location>
</feature>
<evidence type="ECO:0000256" key="14">
    <source>
        <dbReference type="ARBA" id="ARBA00023288"/>
    </source>
</evidence>
<keyword evidence="6" id="KW-0812">Transmembrane</keyword>
<keyword evidence="11" id="KW-0472">Membrane</keyword>
<evidence type="ECO:0000256" key="6">
    <source>
        <dbReference type="ARBA" id="ARBA00022692"/>
    </source>
</evidence>
<evidence type="ECO:0000256" key="12">
    <source>
        <dbReference type="ARBA" id="ARBA00023139"/>
    </source>
</evidence>
<evidence type="ECO:0000256" key="11">
    <source>
        <dbReference type="ARBA" id="ARBA00023136"/>
    </source>
</evidence>
<evidence type="ECO:0000313" key="18">
    <source>
        <dbReference type="EMBL" id="PIZ15759.1"/>
    </source>
</evidence>
<dbReference type="Gene3D" id="3.10.560.10">
    <property type="entry name" value="Outer membrane lipoprotein wza domain like"/>
    <property type="match status" value="2"/>
</dbReference>
<comment type="caution">
    <text evidence="18">The sequence shown here is derived from an EMBL/GenBank/DDBJ whole genome shotgun (WGS) entry which is preliminary data.</text>
</comment>
<dbReference type="GO" id="GO:0015159">
    <property type="term" value="F:polysaccharide transmembrane transporter activity"/>
    <property type="evidence" value="ECO:0007669"/>
    <property type="project" value="InterPro"/>
</dbReference>
<dbReference type="Proteomes" id="UP000234145">
    <property type="component" value="Unassembled WGS sequence"/>
</dbReference>
<keyword evidence="7 15" id="KW-0732">Signal</keyword>
<dbReference type="InterPro" id="IPR049712">
    <property type="entry name" value="Poly_export"/>
</dbReference>
<keyword evidence="12" id="KW-0564">Palmitate</keyword>
<dbReference type="GO" id="GO:0009279">
    <property type="term" value="C:cell outer membrane"/>
    <property type="evidence" value="ECO:0007669"/>
    <property type="project" value="UniProtKB-SubCell"/>
</dbReference>
<accession>A0A2H9PAY1</accession>
<evidence type="ECO:0000256" key="4">
    <source>
        <dbReference type="ARBA" id="ARBA00022452"/>
    </source>
</evidence>
<evidence type="ECO:0000256" key="15">
    <source>
        <dbReference type="SAM" id="SignalP"/>
    </source>
</evidence>
<keyword evidence="4" id="KW-1134">Transmembrane beta strand</keyword>
<dbReference type="Pfam" id="PF02563">
    <property type="entry name" value="Poly_export"/>
    <property type="match status" value="1"/>
</dbReference>
<protein>
    <recommendedName>
        <fullName evidence="20">Soluble ligand binding domain-containing protein</fullName>
    </recommendedName>
</protein>
<evidence type="ECO:0000256" key="2">
    <source>
        <dbReference type="ARBA" id="ARBA00009450"/>
    </source>
</evidence>
<keyword evidence="3" id="KW-0813">Transport</keyword>
<evidence type="ECO:0000256" key="9">
    <source>
        <dbReference type="ARBA" id="ARBA00023065"/>
    </source>
</evidence>
<evidence type="ECO:0000256" key="7">
    <source>
        <dbReference type="ARBA" id="ARBA00022729"/>
    </source>
</evidence>
<dbReference type="PANTHER" id="PTHR33619">
    <property type="entry name" value="POLYSACCHARIDE EXPORT PROTEIN GFCE-RELATED"/>
    <property type="match status" value="1"/>
</dbReference>
<keyword evidence="5" id="KW-0762">Sugar transport</keyword>
<dbReference type="GO" id="GO:0015288">
    <property type="term" value="F:porin activity"/>
    <property type="evidence" value="ECO:0007669"/>
    <property type="project" value="UniProtKB-KW"/>
</dbReference>
<keyword evidence="10" id="KW-0626">Porin</keyword>
<evidence type="ECO:0000313" key="19">
    <source>
        <dbReference type="Proteomes" id="UP000234145"/>
    </source>
</evidence>
<dbReference type="InterPro" id="IPR003715">
    <property type="entry name" value="Poly_export_N"/>
</dbReference>
<dbReference type="GO" id="GO:0046930">
    <property type="term" value="C:pore complex"/>
    <property type="evidence" value="ECO:0007669"/>
    <property type="project" value="UniProtKB-KW"/>
</dbReference>
<evidence type="ECO:0000256" key="10">
    <source>
        <dbReference type="ARBA" id="ARBA00023114"/>
    </source>
</evidence>
<evidence type="ECO:0008006" key="20">
    <source>
        <dbReference type="Google" id="ProtNLM"/>
    </source>
</evidence>
<gene>
    <name evidence="18" type="ORF">COY51_04465</name>
</gene>
<comment type="subcellular location">
    <subcellularLocation>
        <location evidence="1">Cell outer membrane</location>
        <topology evidence="1">Multi-pass membrane protein</topology>
    </subcellularLocation>
</comment>
<dbReference type="Pfam" id="PF22461">
    <property type="entry name" value="SLBB_2"/>
    <property type="match status" value="2"/>
</dbReference>
<comment type="similarity">
    <text evidence="2">Belongs to the BexD/CtrA/VexA family.</text>
</comment>
<reference evidence="19" key="1">
    <citation type="submission" date="2017-09" db="EMBL/GenBank/DDBJ databases">
        <title>Depth-based differentiation of microbial function through sediment-hosted aquifers and enrichment of novel symbionts in the deep terrestrial subsurface.</title>
        <authorList>
            <person name="Probst A.J."/>
            <person name="Ladd B."/>
            <person name="Jarett J.K."/>
            <person name="Geller-Mcgrath D.E."/>
            <person name="Sieber C.M.K."/>
            <person name="Emerson J.B."/>
            <person name="Anantharaman K."/>
            <person name="Thomas B.C."/>
            <person name="Malmstrom R."/>
            <person name="Stieglmeier M."/>
            <person name="Klingl A."/>
            <person name="Woyke T."/>
            <person name="Ryan C.M."/>
            <person name="Banfield J.F."/>
        </authorList>
    </citation>
    <scope>NUCLEOTIDE SEQUENCE [LARGE SCALE GENOMIC DNA]</scope>
</reference>
<name>A0A2H9PAY1_9BACT</name>
<dbReference type="PANTHER" id="PTHR33619:SF3">
    <property type="entry name" value="POLYSACCHARIDE EXPORT PROTEIN GFCE-RELATED"/>
    <property type="match status" value="1"/>
</dbReference>
<keyword evidence="8" id="KW-0625">Polysaccharide transport</keyword>
<feature type="chain" id="PRO_5014174708" description="Soluble ligand binding domain-containing protein" evidence="15">
    <location>
        <begin position="23"/>
        <end position="402"/>
    </location>
</feature>
<feature type="signal peptide" evidence="15">
    <location>
        <begin position="1"/>
        <end position="22"/>
    </location>
</feature>
<organism evidence="18 19">
    <name type="scientific">Candidatus Desantisbacteria bacterium CG_4_10_14_0_8_um_filter_39_17</name>
    <dbReference type="NCBI Taxonomy" id="1974542"/>
    <lineage>
        <taxon>Bacteria</taxon>
        <taxon>Candidatus Desantisiibacteriota</taxon>
    </lineage>
</organism>
<dbReference type="AlphaFoldDB" id="A0A2H9PAY1"/>
<evidence type="ECO:0000256" key="13">
    <source>
        <dbReference type="ARBA" id="ARBA00023237"/>
    </source>
</evidence>
<keyword evidence="9" id="KW-0406">Ion transport</keyword>
<feature type="domain" description="SLBB" evidence="17">
    <location>
        <begin position="188"/>
        <end position="278"/>
    </location>
</feature>
<dbReference type="EMBL" id="PFMS01000072">
    <property type="protein sequence ID" value="PIZ15759.1"/>
    <property type="molecule type" value="Genomic_DNA"/>
</dbReference>
<evidence type="ECO:0000259" key="16">
    <source>
        <dbReference type="Pfam" id="PF02563"/>
    </source>
</evidence>
<keyword evidence="14" id="KW-0449">Lipoprotein</keyword>
<proteinExistence type="inferred from homology"/>
<evidence type="ECO:0000256" key="5">
    <source>
        <dbReference type="ARBA" id="ARBA00022597"/>
    </source>
</evidence>
<evidence type="ECO:0000256" key="1">
    <source>
        <dbReference type="ARBA" id="ARBA00004571"/>
    </source>
</evidence>
<evidence type="ECO:0000259" key="17">
    <source>
        <dbReference type="Pfam" id="PF22461"/>
    </source>
</evidence>
<evidence type="ECO:0000256" key="8">
    <source>
        <dbReference type="ARBA" id="ARBA00023047"/>
    </source>
</evidence>
<keyword evidence="13" id="KW-0998">Cell outer membrane</keyword>